<dbReference type="EMBL" id="JAAQPH010000004">
    <property type="protein sequence ID" value="NIA68355.1"/>
    <property type="molecule type" value="Genomic_DNA"/>
</dbReference>
<sequence length="92" mass="9549">MTATQPGRIPCPACSQPLALPIEAVLTGQAIACAGCGLELTAQRETSHEALNALGRWYEETAEARTTAASGQASAAAGQTAKASRRVTRPRR</sequence>
<dbReference type="AlphaFoldDB" id="A0A967C4P3"/>
<comment type="caution">
    <text evidence="2">The sequence shown here is derived from an EMBL/GenBank/DDBJ whole genome shotgun (WGS) entry which is preliminary data.</text>
</comment>
<evidence type="ECO:0000313" key="3">
    <source>
        <dbReference type="Proteomes" id="UP000761264"/>
    </source>
</evidence>
<protein>
    <submittedName>
        <fullName evidence="2">Uncharacterized protein</fullName>
    </submittedName>
</protein>
<feature type="compositionally biased region" description="Low complexity" evidence="1">
    <location>
        <begin position="64"/>
        <end position="82"/>
    </location>
</feature>
<evidence type="ECO:0000313" key="2">
    <source>
        <dbReference type="EMBL" id="NIA68355.1"/>
    </source>
</evidence>
<name>A0A967C4P3_9PROT</name>
<evidence type="ECO:0000256" key="1">
    <source>
        <dbReference type="SAM" id="MobiDB-lite"/>
    </source>
</evidence>
<dbReference type="Proteomes" id="UP000761264">
    <property type="component" value="Unassembled WGS sequence"/>
</dbReference>
<feature type="compositionally biased region" description="Basic residues" evidence="1">
    <location>
        <begin position="83"/>
        <end position="92"/>
    </location>
</feature>
<feature type="region of interest" description="Disordered" evidence="1">
    <location>
        <begin position="64"/>
        <end position="92"/>
    </location>
</feature>
<reference evidence="2" key="1">
    <citation type="submission" date="2020-03" db="EMBL/GenBank/DDBJ databases">
        <title>Genome of Pelagibius litoralis DSM 21314T.</title>
        <authorList>
            <person name="Wang G."/>
        </authorList>
    </citation>
    <scope>NUCLEOTIDE SEQUENCE</scope>
    <source>
        <strain evidence="2">DSM 21314</strain>
    </source>
</reference>
<gene>
    <name evidence="2" type="ORF">HBA54_07100</name>
</gene>
<keyword evidence="3" id="KW-1185">Reference proteome</keyword>
<proteinExistence type="predicted"/>
<accession>A0A967C4P3</accession>
<organism evidence="2 3">
    <name type="scientific">Pelagibius litoralis</name>
    <dbReference type="NCBI Taxonomy" id="374515"/>
    <lineage>
        <taxon>Bacteria</taxon>
        <taxon>Pseudomonadati</taxon>
        <taxon>Pseudomonadota</taxon>
        <taxon>Alphaproteobacteria</taxon>
        <taxon>Rhodospirillales</taxon>
        <taxon>Rhodovibrionaceae</taxon>
        <taxon>Pelagibius</taxon>
    </lineage>
</organism>
<dbReference type="RefSeq" id="WP_167222842.1">
    <property type="nucleotide sequence ID" value="NZ_JAAQPH010000004.1"/>
</dbReference>